<dbReference type="Ensembl" id="ENSECRT00000000755.1">
    <property type="protein sequence ID" value="ENSECRP00000000742.1"/>
    <property type="gene ID" value="ENSECRG00000000477.1"/>
</dbReference>
<dbReference type="CDD" id="cd00037">
    <property type="entry name" value="CLECT"/>
    <property type="match status" value="1"/>
</dbReference>
<evidence type="ECO:0000313" key="2">
    <source>
        <dbReference type="Ensembl" id="ENSECRP00000000742.1"/>
    </source>
</evidence>
<reference evidence="2" key="1">
    <citation type="submission" date="2021-06" db="EMBL/GenBank/DDBJ databases">
        <authorList>
            <consortium name="Wellcome Sanger Institute Data Sharing"/>
        </authorList>
    </citation>
    <scope>NUCLEOTIDE SEQUENCE [LARGE SCALE GENOMIC DNA]</scope>
</reference>
<protein>
    <recommendedName>
        <fullName evidence="1">C-type lectin domain-containing protein</fullName>
    </recommendedName>
</protein>
<organism evidence="2 3">
    <name type="scientific">Erpetoichthys calabaricus</name>
    <name type="common">Rope fish</name>
    <name type="synonym">Calamoichthys calabaricus</name>
    <dbReference type="NCBI Taxonomy" id="27687"/>
    <lineage>
        <taxon>Eukaryota</taxon>
        <taxon>Metazoa</taxon>
        <taxon>Chordata</taxon>
        <taxon>Craniata</taxon>
        <taxon>Vertebrata</taxon>
        <taxon>Euteleostomi</taxon>
        <taxon>Actinopterygii</taxon>
        <taxon>Polypteriformes</taxon>
        <taxon>Polypteridae</taxon>
        <taxon>Erpetoichthys</taxon>
    </lineage>
</organism>
<accession>A0A8C4REB3</accession>
<dbReference type="SUPFAM" id="SSF56436">
    <property type="entry name" value="C-type lectin-like"/>
    <property type="match status" value="1"/>
</dbReference>
<dbReference type="PANTHER" id="PTHR45784:SF3">
    <property type="entry name" value="C-TYPE LECTIN DOMAIN FAMILY 4 MEMBER K-LIKE-RELATED"/>
    <property type="match status" value="1"/>
</dbReference>
<dbReference type="GeneTree" id="ENSGT01110000267757"/>
<dbReference type="Gene3D" id="3.10.100.10">
    <property type="entry name" value="Mannose-Binding Protein A, subunit A"/>
    <property type="match status" value="1"/>
</dbReference>
<reference evidence="2" key="2">
    <citation type="submission" date="2025-08" db="UniProtKB">
        <authorList>
            <consortium name="Ensembl"/>
        </authorList>
    </citation>
    <scope>IDENTIFICATION</scope>
</reference>
<dbReference type="Pfam" id="PF00059">
    <property type="entry name" value="Lectin_C"/>
    <property type="match status" value="1"/>
</dbReference>
<dbReference type="InterPro" id="IPR001304">
    <property type="entry name" value="C-type_lectin-like"/>
</dbReference>
<dbReference type="AlphaFoldDB" id="A0A8C4REB3"/>
<name>A0A8C4REB3_ERPCA</name>
<dbReference type="InterPro" id="IPR016187">
    <property type="entry name" value="CTDL_fold"/>
</dbReference>
<feature type="domain" description="C-type lectin" evidence="1">
    <location>
        <begin position="33"/>
        <end position="149"/>
    </location>
</feature>
<dbReference type="InterPro" id="IPR016186">
    <property type="entry name" value="C-type_lectin-like/link_sf"/>
</dbReference>
<dbReference type="SMART" id="SM00034">
    <property type="entry name" value="CLECT"/>
    <property type="match status" value="1"/>
</dbReference>
<evidence type="ECO:0000259" key="1">
    <source>
        <dbReference type="PROSITE" id="PS50041"/>
    </source>
</evidence>
<sequence length="152" mass="17785">MKAPGIQLVLYSWLVPFMFNTADIALKILSLIYERKFQAVSTNMSWLSALEYCNSNYSGMATIRSEREEWHLLKYLNGTNIQEKVWIGMRRSRVFGFWFWMNDDPVIYQNWLNDSSKNIQDDQNCATLDQNQTKWVKQDCAGPAPFVCYSGE</sequence>
<proteinExistence type="predicted"/>
<dbReference type="PANTHER" id="PTHR45784">
    <property type="entry name" value="C-TYPE LECTIN DOMAIN FAMILY 20 MEMBER A-RELATED"/>
    <property type="match status" value="1"/>
</dbReference>
<keyword evidence="3" id="KW-1185">Reference proteome</keyword>
<dbReference type="Proteomes" id="UP000694620">
    <property type="component" value="Chromosome 1"/>
</dbReference>
<evidence type="ECO:0000313" key="3">
    <source>
        <dbReference type="Proteomes" id="UP000694620"/>
    </source>
</evidence>
<reference evidence="2" key="3">
    <citation type="submission" date="2025-09" db="UniProtKB">
        <authorList>
            <consortium name="Ensembl"/>
        </authorList>
    </citation>
    <scope>IDENTIFICATION</scope>
</reference>
<dbReference type="PROSITE" id="PS50041">
    <property type="entry name" value="C_TYPE_LECTIN_2"/>
    <property type="match status" value="1"/>
</dbReference>